<organism evidence="2 3">
    <name type="scientific">Musicola paradisiaca (strain Ech703)</name>
    <name type="common">Dickeya paradisiaca</name>
    <name type="synonym">Dickeya dadantii</name>
    <dbReference type="NCBI Taxonomy" id="579405"/>
    <lineage>
        <taxon>Bacteria</taxon>
        <taxon>Pseudomonadati</taxon>
        <taxon>Pseudomonadota</taxon>
        <taxon>Gammaproteobacteria</taxon>
        <taxon>Enterobacterales</taxon>
        <taxon>Pectobacteriaceae</taxon>
        <taxon>Musicola</taxon>
    </lineage>
</organism>
<dbReference type="STRING" id="579405.Dd703_1730"/>
<dbReference type="GO" id="GO:0005737">
    <property type="term" value="C:cytoplasm"/>
    <property type="evidence" value="ECO:0007669"/>
    <property type="project" value="TreeGrafter"/>
</dbReference>
<dbReference type="PROSITE" id="PS51186">
    <property type="entry name" value="GNAT"/>
    <property type="match status" value="1"/>
</dbReference>
<dbReference type="GO" id="GO:1990189">
    <property type="term" value="F:protein N-terminal-serine acetyltransferase activity"/>
    <property type="evidence" value="ECO:0007669"/>
    <property type="project" value="TreeGrafter"/>
</dbReference>
<dbReference type="KEGG" id="dda:Dd703_1730"/>
<dbReference type="InterPro" id="IPR000182">
    <property type="entry name" value="GNAT_dom"/>
</dbReference>
<evidence type="ECO:0000313" key="3">
    <source>
        <dbReference type="Proteomes" id="UP000002734"/>
    </source>
</evidence>
<evidence type="ECO:0000313" key="2">
    <source>
        <dbReference type="EMBL" id="ACS85527.1"/>
    </source>
</evidence>
<protein>
    <submittedName>
        <fullName evidence="2">GCN5-related N-acetyltransferase</fullName>
    </submittedName>
</protein>
<reference evidence="2" key="1">
    <citation type="submission" date="2009-06" db="EMBL/GenBank/DDBJ databases">
        <title>Complete sequence of Dickeya dadantii Ech703.</title>
        <authorList>
            <consortium name="US DOE Joint Genome Institute"/>
            <person name="Lucas S."/>
            <person name="Copeland A."/>
            <person name="Lapidus A."/>
            <person name="Glavina del Rio T."/>
            <person name="Dalin E."/>
            <person name="Tice H."/>
            <person name="Bruce D."/>
            <person name="Goodwin L."/>
            <person name="Pitluck S."/>
            <person name="Chertkov O."/>
            <person name="Brettin T."/>
            <person name="Detter J.C."/>
            <person name="Han C."/>
            <person name="Larimer F."/>
            <person name="Land M."/>
            <person name="Hauser L."/>
            <person name="Kyrpides N."/>
            <person name="Mikhailova N."/>
            <person name="Balakrishnan V."/>
            <person name="Glasner J."/>
            <person name="Perna N.T."/>
        </authorList>
    </citation>
    <scope>NUCLEOTIDE SEQUENCE [LARGE SCALE GENOMIC DNA]</scope>
    <source>
        <strain evidence="2">Ech703</strain>
    </source>
</reference>
<dbReference type="HOGENOM" id="CLU_013985_3_0_6"/>
<dbReference type="PANTHER" id="PTHR43441">
    <property type="entry name" value="RIBOSOMAL-PROTEIN-SERINE ACETYLTRANSFERASE"/>
    <property type="match status" value="1"/>
</dbReference>
<dbReference type="InterPro" id="IPR051908">
    <property type="entry name" value="Ribosomal_N-acetyltransferase"/>
</dbReference>
<dbReference type="Pfam" id="PF13302">
    <property type="entry name" value="Acetyltransf_3"/>
    <property type="match status" value="1"/>
</dbReference>
<name>C6C4F3_MUSP7</name>
<dbReference type="RefSeq" id="WP_012765344.1">
    <property type="nucleotide sequence ID" value="NC_012880.1"/>
</dbReference>
<dbReference type="Gene3D" id="3.40.630.30">
    <property type="match status" value="1"/>
</dbReference>
<gene>
    <name evidence="2" type="ordered locus">Dd703_1730</name>
</gene>
<evidence type="ECO:0000259" key="1">
    <source>
        <dbReference type="PROSITE" id="PS51186"/>
    </source>
</evidence>
<dbReference type="AlphaFoldDB" id="C6C4F3"/>
<dbReference type="Proteomes" id="UP000002734">
    <property type="component" value="Chromosome"/>
</dbReference>
<dbReference type="InterPro" id="IPR016181">
    <property type="entry name" value="Acyl_CoA_acyltransferase"/>
</dbReference>
<dbReference type="PANTHER" id="PTHR43441:SF10">
    <property type="entry name" value="ACETYLTRANSFERASE"/>
    <property type="match status" value="1"/>
</dbReference>
<accession>C6C4F3</accession>
<feature type="domain" description="N-acetyltransferase" evidence="1">
    <location>
        <begin position="9"/>
        <end position="176"/>
    </location>
</feature>
<dbReference type="GO" id="GO:0008999">
    <property type="term" value="F:protein-N-terminal-alanine acetyltransferase activity"/>
    <property type="evidence" value="ECO:0007669"/>
    <property type="project" value="TreeGrafter"/>
</dbReference>
<sequence length="181" mass="20227">MTELTTPRLLLRPYTSDDAQESLRAILESADTIGRWLVWWSPDYSLQDASCWITLSAQQRQSGDAFDFAVTDRASGHLLGTVSINAINRAYRMGNIGYWIRQSAQGHGYMPEAVRAIAAFGFDELALTRLEIFAGEHNHPSRRVAEKVGAHFEGIARNRIILRHGPIDAAMYSLVPGDIIR</sequence>
<proteinExistence type="predicted"/>
<keyword evidence="3" id="KW-1185">Reference proteome</keyword>
<dbReference type="SUPFAM" id="SSF55729">
    <property type="entry name" value="Acyl-CoA N-acyltransferases (Nat)"/>
    <property type="match status" value="1"/>
</dbReference>
<dbReference type="eggNOG" id="COG1670">
    <property type="taxonomic scope" value="Bacteria"/>
</dbReference>
<dbReference type="EMBL" id="CP001654">
    <property type="protein sequence ID" value="ACS85527.1"/>
    <property type="molecule type" value="Genomic_DNA"/>
</dbReference>